<evidence type="ECO:0000313" key="2">
    <source>
        <dbReference type="EMBL" id="KNC86709.1"/>
    </source>
</evidence>
<name>A0A0L0GCS5_9EUKA</name>
<evidence type="ECO:0000313" key="3">
    <source>
        <dbReference type="Proteomes" id="UP000054560"/>
    </source>
</evidence>
<dbReference type="EMBL" id="KQ241640">
    <property type="protein sequence ID" value="KNC86709.1"/>
    <property type="molecule type" value="Genomic_DNA"/>
</dbReference>
<dbReference type="Proteomes" id="UP000054560">
    <property type="component" value="Unassembled WGS sequence"/>
</dbReference>
<dbReference type="RefSeq" id="XP_014160611.1">
    <property type="nucleotide sequence ID" value="XM_014305136.1"/>
</dbReference>
<evidence type="ECO:0000256" key="1">
    <source>
        <dbReference type="SAM" id="MobiDB-lite"/>
    </source>
</evidence>
<protein>
    <submittedName>
        <fullName evidence="2">Uncharacterized protein</fullName>
    </submittedName>
</protein>
<feature type="compositionally biased region" description="Polar residues" evidence="1">
    <location>
        <begin position="1"/>
        <end position="14"/>
    </location>
</feature>
<dbReference type="AlphaFoldDB" id="A0A0L0GCS5"/>
<proteinExistence type="predicted"/>
<gene>
    <name evidence="2" type="ORF">SARC_01175</name>
</gene>
<reference evidence="2 3" key="1">
    <citation type="submission" date="2011-02" db="EMBL/GenBank/DDBJ databases">
        <title>The Genome Sequence of Sphaeroforma arctica JP610.</title>
        <authorList>
            <consortium name="The Broad Institute Genome Sequencing Platform"/>
            <person name="Russ C."/>
            <person name="Cuomo C."/>
            <person name="Young S.K."/>
            <person name="Zeng Q."/>
            <person name="Gargeya S."/>
            <person name="Alvarado L."/>
            <person name="Berlin A."/>
            <person name="Chapman S.B."/>
            <person name="Chen Z."/>
            <person name="Freedman E."/>
            <person name="Gellesch M."/>
            <person name="Goldberg J."/>
            <person name="Griggs A."/>
            <person name="Gujja S."/>
            <person name="Heilman E."/>
            <person name="Heiman D."/>
            <person name="Howarth C."/>
            <person name="Mehta T."/>
            <person name="Neiman D."/>
            <person name="Pearson M."/>
            <person name="Roberts A."/>
            <person name="Saif S."/>
            <person name="Shea T."/>
            <person name="Shenoy N."/>
            <person name="Sisk P."/>
            <person name="Stolte C."/>
            <person name="Sykes S."/>
            <person name="White J."/>
            <person name="Yandava C."/>
            <person name="Burger G."/>
            <person name="Gray M.W."/>
            <person name="Holland P.W.H."/>
            <person name="King N."/>
            <person name="Lang F.B.F."/>
            <person name="Roger A.J."/>
            <person name="Ruiz-Trillo I."/>
            <person name="Haas B."/>
            <person name="Nusbaum C."/>
            <person name="Birren B."/>
        </authorList>
    </citation>
    <scope>NUCLEOTIDE SEQUENCE [LARGE SCALE GENOMIC DNA]</scope>
    <source>
        <strain evidence="2 3">JP610</strain>
    </source>
</reference>
<keyword evidence="3" id="KW-1185">Reference proteome</keyword>
<organism evidence="2 3">
    <name type="scientific">Sphaeroforma arctica JP610</name>
    <dbReference type="NCBI Taxonomy" id="667725"/>
    <lineage>
        <taxon>Eukaryota</taxon>
        <taxon>Ichthyosporea</taxon>
        <taxon>Ichthyophonida</taxon>
        <taxon>Sphaeroforma</taxon>
    </lineage>
</organism>
<dbReference type="GeneID" id="25901679"/>
<dbReference type="STRING" id="667725.A0A0L0GCS5"/>
<sequence length="288" mass="33661">MPVSQTSSRTTTPPNREGNMHMDDESTPARAPMDPAMSKYNIVLDKTIYECNYYIVDILVDKLYAQTAHDPIDIRALHKLRKVVHDQQPKRVIPVLDEGLAELHNKAMKNCDKSDHDEGQSIRTRTSKLLKMSEFPKWPVGKYVSMADCRDTIEFVSVAKDLFASTNMPLIQCLSLVQELLRQTVRLNNIRSTKRLWQDFTDVEDYNILIIDNLRRIPVDYLLEKWLNDLYDTRMNVKVRAARLRRTMFELEKRYKGTTERVAINWQFLKASRYQVLVMYGLQAETDN</sequence>
<accession>A0A0L0GCS5</accession>
<feature type="region of interest" description="Disordered" evidence="1">
    <location>
        <begin position="1"/>
        <end position="33"/>
    </location>
</feature>